<comment type="similarity">
    <text evidence="2">Belongs to the band 7/mec-2 family.</text>
</comment>
<keyword evidence="9" id="KW-1185">Reference proteome</keyword>
<name>A0A132A4W2_SARSC</name>
<dbReference type="FunFam" id="3.30.479.30:FF:000008">
    <property type="entry name" value="Stomatin-like protein 2, mitochondrial"/>
    <property type="match status" value="1"/>
</dbReference>
<dbReference type="GO" id="GO:0005739">
    <property type="term" value="C:mitochondrion"/>
    <property type="evidence" value="ECO:0007669"/>
    <property type="project" value="UniProtKB-SubCell"/>
</dbReference>
<dbReference type="GO" id="GO:0007005">
    <property type="term" value="P:mitochondrion organization"/>
    <property type="evidence" value="ECO:0007669"/>
    <property type="project" value="TreeGrafter"/>
</dbReference>
<dbReference type="Pfam" id="PF01145">
    <property type="entry name" value="Band_7"/>
    <property type="match status" value="1"/>
</dbReference>
<evidence type="ECO:0000256" key="2">
    <source>
        <dbReference type="ARBA" id="ARBA00008164"/>
    </source>
</evidence>
<dbReference type="InterPro" id="IPR032435">
    <property type="entry name" value="STML2-like_C"/>
</dbReference>
<dbReference type="SUPFAM" id="SSF117892">
    <property type="entry name" value="Band 7/SPFH domain"/>
    <property type="match status" value="1"/>
</dbReference>
<accession>A0A132A4W2</accession>
<protein>
    <submittedName>
        <fullName evidence="6">Stomatin-like protein 2, mitochondrial</fullName>
    </submittedName>
    <submittedName>
        <fullName evidence="7">Stomatin-like protein 2-like protein</fullName>
    </submittedName>
</protein>
<dbReference type="OMA" id="YLQMLPK"/>
<dbReference type="PRINTS" id="PR00721">
    <property type="entry name" value="STOMATIN"/>
</dbReference>
<keyword evidence="3" id="KW-0496">Mitochondrion</keyword>
<evidence type="ECO:0000256" key="1">
    <source>
        <dbReference type="ARBA" id="ARBA00004173"/>
    </source>
</evidence>
<reference evidence="9" key="2">
    <citation type="journal article" date="2020" name="PLoS Negl. Trop. Dis.">
        <title>High-quality nuclear genome for Sarcoptes scabiei-A critical resource for a neglected parasite.</title>
        <authorList>
            <person name="Korhonen P.K."/>
            <person name="Gasser R.B."/>
            <person name="Ma G."/>
            <person name="Wang T."/>
            <person name="Stroehlein A.J."/>
            <person name="Young N.D."/>
            <person name="Ang C.S."/>
            <person name="Fernando D.D."/>
            <person name="Lu H.C."/>
            <person name="Taylor S."/>
            <person name="Reynolds S.L."/>
            <person name="Mofiz E."/>
            <person name="Najaraj S.H."/>
            <person name="Gowda H."/>
            <person name="Madugundu A."/>
            <person name="Renuse S."/>
            <person name="Holt D."/>
            <person name="Pandey A."/>
            <person name="Papenfuss A.T."/>
            <person name="Fischer K."/>
        </authorList>
    </citation>
    <scope>NUCLEOTIDE SEQUENCE [LARGE SCALE GENOMIC DNA]</scope>
</reference>
<dbReference type="PANTHER" id="PTHR43327:SF10">
    <property type="entry name" value="STOMATIN-LIKE PROTEIN 2, MITOCHONDRIAL"/>
    <property type="match status" value="1"/>
</dbReference>
<evidence type="ECO:0000256" key="3">
    <source>
        <dbReference type="ARBA" id="ARBA00023128"/>
    </source>
</evidence>
<evidence type="ECO:0000313" key="7">
    <source>
        <dbReference type="EMBL" id="KPM05919.1"/>
    </source>
</evidence>
<reference evidence="6" key="3">
    <citation type="submission" date="2020-01" db="EMBL/GenBank/DDBJ databases">
        <authorList>
            <person name="Korhonen P.K.K."/>
            <person name="Guangxu M.G."/>
            <person name="Wang T.W."/>
            <person name="Stroehlein A.J.S."/>
            <person name="Young N.D."/>
            <person name="Ang C.-S.A."/>
            <person name="Fernando D.W.F."/>
            <person name="Lu H.L."/>
            <person name="Taylor S.T."/>
            <person name="Ehtesham M.E.M."/>
            <person name="Najaraj S.H.N."/>
            <person name="Harsha G.H.G."/>
            <person name="Madugundu A.M."/>
            <person name="Renuse S.R."/>
            <person name="Holt D.H."/>
            <person name="Pandey A.P."/>
            <person name="Papenfuss A.P."/>
            <person name="Gasser R.B.G."/>
            <person name="Fischer K.F."/>
        </authorList>
    </citation>
    <scope>NUCLEOTIDE SEQUENCE</scope>
    <source>
        <strain evidence="6">SSS_KF_BRIS2020</strain>
    </source>
</reference>
<evidence type="ECO:0000313" key="6">
    <source>
        <dbReference type="EMBL" id="KAF7492329.1"/>
    </source>
</evidence>
<dbReference type="Proteomes" id="UP000070412">
    <property type="component" value="Unassembled WGS sequence"/>
</dbReference>
<dbReference type="EnsemblMetazoa" id="SSS_2691s_mrna">
    <property type="protein sequence ID" value="KAF7492329.1"/>
    <property type="gene ID" value="SSS_2691"/>
</dbReference>
<dbReference type="SMART" id="SM00244">
    <property type="entry name" value="PHB"/>
    <property type="match status" value="1"/>
</dbReference>
<dbReference type="EMBL" id="JXLN01010556">
    <property type="protein sequence ID" value="KPM05919.1"/>
    <property type="molecule type" value="Genomic_DNA"/>
</dbReference>
<gene>
    <name evidence="7" type="ORF">QR98_0043910</name>
    <name evidence="6" type="ORF">SSS_2691</name>
</gene>
<feature type="region of interest" description="Disordered" evidence="4">
    <location>
        <begin position="335"/>
        <end position="354"/>
    </location>
</feature>
<dbReference type="InterPro" id="IPR001972">
    <property type="entry name" value="Stomatin_HflK_fam"/>
</dbReference>
<evidence type="ECO:0000313" key="8">
    <source>
        <dbReference type="EnsemblMetazoa" id="KAF7492329.1"/>
    </source>
</evidence>
<dbReference type="CDD" id="cd08829">
    <property type="entry name" value="SPFH_paraslipin"/>
    <property type="match status" value="1"/>
</dbReference>
<dbReference type="AlphaFoldDB" id="A0A132A4W2"/>
<dbReference type="Proteomes" id="UP000616769">
    <property type="component" value="Unassembled WGS sequence"/>
</dbReference>
<dbReference type="InterPro" id="IPR036013">
    <property type="entry name" value="Band_7/SPFH_dom_sf"/>
</dbReference>
<evidence type="ECO:0000313" key="10">
    <source>
        <dbReference type="Proteomes" id="UP000616769"/>
    </source>
</evidence>
<feature type="compositionally biased region" description="Polar residues" evidence="4">
    <location>
        <begin position="335"/>
        <end position="350"/>
    </location>
</feature>
<reference evidence="7 10" key="1">
    <citation type="journal article" date="2015" name="Parasit. Vectors">
        <title>Draft genome of the scabies mite.</title>
        <authorList>
            <person name="Rider S.D.Jr."/>
            <person name="Morgan M.S."/>
            <person name="Arlian L.G."/>
        </authorList>
    </citation>
    <scope>NUCLEOTIDE SEQUENCE [LARGE SCALE GENOMIC DNA]</scope>
    <source>
        <strain evidence="7">Arlian Lab</strain>
    </source>
</reference>
<sequence length="367" mass="41457">MNQFSRNLLRNLSKNFRLYSDNFVIDPRNNVGRYSINFVRFRHSARINTGVVFVPQQEAWIIERMGRYNRTLEPGINFLIPILDSISYVQSLKEIAIDIPQQSAVTSDNVTLNIDGVLYLKVIDSYKASYGVEDPEFAITQLAQTTMRSEIGKINLDSVFKEREMLNIAIVEAINTASNSWGLTCMRYEIRDITLPSRVQEAMQMQVEAERKKRAAILESEGTRDAEINVAEGKKRARILSSEAELTEQINVAKGLAEATRLKAEAKSKALEIIGSSLKTNDGFSAANLNVAEQYIKAFSDLAKTNNTLIMSSDANDIAKMSGYALQIYRTISKDNNQNDQQKSMDTISEQTKDLQEYYSDVEDLKK</sequence>
<feature type="domain" description="Band 7" evidence="5">
    <location>
        <begin position="49"/>
        <end position="207"/>
    </location>
</feature>
<evidence type="ECO:0000313" key="9">
    <source>
        <dbReference type="Proteomes" id="UP000070412"/>
    </source>
</evidence>
<dbReference type="GO" id="GO:0016020">
    <property type="term" value="C:membrane"/>
    <property type="evidence" value="ECO:0007669"/>
    <property type="project" value="InterPro"/>
</dbReference>
<dbReference type="Pfam" id="PF16200">
    <property type="entry name" value="Band_7_C"/>
    <property type="match status" value="1"/>
</dbReference>
<dbReference type="Gene3D" id="3.30.479.30">
    <property type="entry name" value="Band 7 domain"/>
    <property type="match status" value="1"/>
</dbReference>
<comment type="subcellular location">
    <subcellularLocation>
        <location evidence="1">Mitochondrion</location>
    </subcellularLocation>
</comment>
<dbReference type="InterPro" id="IPR001107">
    <property type="entry name" value="Band_7"/>
</dbReference>
<reference evidence="8" key="4">
    <citation type="submission" date="2022-06" db="UniProtKB">
        <authorList>
            <consortium name="EnsemblMetazoa"/>
        </authorList>
    </citation>
    <scope>IDENTIFICATION</scope>
</reference>
<dbReference type="VEuPathDB" id="VectorBase:SSCA000844"/>
<organism evidence="7 10">
    <name type="scientific">Sarcoptes scabiei</name>
    <name type="common">Itch mite</name>
    <name type="synonym">Acarus scabiei</name>
    <dbReference type="NCBI Taxonomy" id="52283"/>
    <lineage>
        <taxon>Eukaryota</taxon>
        <taxon>Metazoa</taxon>
        <taxon>Ecdysozoa</taxon>
        <taxon>Arthropoda</taxon>
        <taxon>Chelicerata</taxon>
        <taxon>Arachnida</taxon>
        <taxon>Acari</taxon>
        <taxon>Acariformes</taxon>
        <taxon>Sarcoptiformes</taxon>
        <taxon>Astigmata</taxon>
        <taxon>Psoroptidia</taxon>
        <taxon>Sarcoptoidea</taxon>
        <taxon>Sarcoptidae</taxon>
        <taxon>Sarcoptinae</taxon>
        <taxon>Sarcoptes</taxon>
    </lineage>
</organism>
<evidence type="ECO:0000259" key="5">
    <source>
        <dbReference type="SMART" id="SM00244"/>
    </source>
</evidence>
<proteinExistence type="inferred from homology"/>
<dbReference type="EMBL" id="WVUK01000056">
    <property type="protein sequence ID" value="KAF7492329.1"/>
    <property type="molecule type" value="Genomic_DNA"/>
</dbReference>
<dbReference type="OrthoDB" id="434619at2759"/>
<evidence type="ECO:0000256" key="4">
    <source>
        <dbReference type="SAM" id="MobiDB-lite"/>
    </source>
</evidence>
<dbReference type="InterPro" id="IPR050710">
    <property type="entry name" value="Band7/mec-2_domain"/>
</dbReference>
<dbReference type="PANTHER" id="PTHR43327">
    <property type="entry name" value="STOMATIN-LIKE PROTEIN 2, MITOCHONDRIAL"/>
    <property type="match status" value="1"/>
</dbReference>